<reference evidence="4 5" key="1">
    <citation type="submission" date="2020-01" db="EMBL/GenBank/DDBJ databases">
        <title>Bacteria diversity of Porities sp.</title>
        <authorList>
            <person name="Wang G."/>
        </authorList>
    </citation>
    <scope>NUCLEOTIDE SEQUENCE [LARGE SCALE GENOMIC DNA]</scope>
    <source>
        <strain evidence="4 5">R33</strain>
    </source>
</reference>
<dbReference type="InterPro" id="IPR057666">
    <property type="entry name" value="DrpA_SLOG"/>
</dbReference>
<evidence type="ECO:0000256" key="1">
    <source>
        <dbReference type="ARBA" id="ARBA00006525"/>
    </source>
</evidence>
<organism evidence="4 5">
    <name type="scientific">Poritiphilus flavus</name>
    <dbReference type="NCBI Taxonomy" id="2697053"/>
    <lineage>
        <taxon>Bacteria</taxon>
        <taxon>Pseudomonadati</taxon>
        <taxon>Bacteroidota</taxon>
        <taxon>Flavobacteriia</taxon>
        <taxon>Flavobacteriales</taxon>
        <taxon>Flavobacteriaceae</taxon>
        <taxon>Poritiphilus</taxon>
    </lineage>
</organism>
<gene>
    <name evidence="4" type="primary">dprA</name>
    <name evidence="4" type="ORF">GTQ38_02855</name>
</gene>
<dbReference type="RefSeq" id="WP_161433765.1">
    <property type="nucleotide sequence ID" value="NZ_WXYO01000001.1"/>
</dbReference>
<dbReference type="InterPro" id="IPR003488">
    <property type="entry name" value="DprA"/>
</dbReference>
<dbReference type="EMBL" id="WXYO01000001">
    <property type="protein sequence ID" value="NAS10925.1"/>
    <property type="molecule type" value="Genomic_DNA"/>
</dbReference>
<name>A0A6L9E818_9FLAO</name>
<proteinExistence type="inferred from homology"/>
<comment type="similarity">
    <text evidence="1">Belongs to the DprA/Smf family.</text>
</comment>
<dbReference type="GO" id="GO:0009294">
    <property type="term" value="P:DNA-mediated transformation"/>
    <property type="evidence" value="ECO:0007669"/>
    <property type="project" value="InterPro"/>
</dbReference>
<dbReference type="PANTHER" id="PTHR43022">
    <property type="entry name" value="PROTEIN SMF"/>
    <property type="match status" value="1"/>
</dbReference>
<dbReference type="AlphaFoldDB" id="A0A6L9E818"/>
<keyword evidence="5" id="KW-1185">Reference proteome</keyword>
<dbReference type="InterPro" id="IPR041614">
    <property type="entry name" value="DprA_WH"/>
</dbReference>
<dbReference type="SUPFAM" id="SSF102405">
    <property type="entry name" value="MCP/YpsA-like"/>
    <property type="match status" value="1"/>
</dbReference>
<dbReference type="PANTHER" id="PTHR43022:SF1">
    <property type="entry name" value="PROTEIN SMF"/>
    <property type="match status" value="1"/>
</dbReference>
<feature type="domain" description="DprA winged helix" evidence="3">
    <location>
        <begin position="327"/>
        <end position="362"/>
    </location>
</feature>
<dbReference type="NCBIfam" id="TIGR00732">
    <property type="entry name" value="dprA"/>
    <property type="match status" value="1"/>
</dbReference>
<dbReference type="InterPro" id="IPR036388">
    <property type="entry name" value="WH-like_DNA-bd_sf"/>
</dbReference>
<protein>
    <submittedName>
        <fullName evidence="4">DNA-protecting protein DprA</fullName>
    </submittedName>
</protein>
<dbReference type="Gene3D" id="3.40.50.450">
    <property type="match status" value="1"/>
</dbReference>
<dbReference type="Gene3D" id="1.10.10.10">
    <property type="entry name" value="Winged helix-like DNA-binding domain superfamily/Winged helix DNA-binding domain"/>
    <property type="match status" value="1"/>
</dbReference>
<comment type="caution">
    <text evidence="4">The sequence shown here is derived from an EMBL/GenBank/DDBJ whole genome shotgun (WGS) entry which is preliminary data.</text>
</comment>
<dbReference type="InterPro" id="IPR010994">
    <property type="entry name" value="RuvA_2-like"/>
</dbReference>
<evidence type="ECO:0000259" key="2">
    <source>
        <dbReference type="Pfam" id="PF02481"/>
    </source>
</evidence>
<feature type="domain" description="Smf/DprA SLOG" evidence="2">
    <location>
        <begin position="82"/>
        <end position="289"/>
    </location>
</feature>
<dbReference type="Proteomes" id="UP000475249">
    <property type="component" value="Unassembled WGS sequence"/>
</dbReference>
<evidence type="ECO:0000259" key="3">
    <source>
        <dbReference type="Pfam" id="PF17782"/>
    </source>
</evidence>
<dbReference type="Pfam" id="PF17782">
    <property type="entry name" value="WHD_DprA"/>
    <property type="match status" value="1"/>
</dbReference>
<evidence type="ECO:0000313" key="5">
    <source>
        <dbReference type="Proteomes" id="UP000475249"/>
    </source>
</evidence>
<evidence type="ECO:0000313" key="4">
    <source>
        <dbReference type="EMBL" id="NAS10925.1"/>
    </source>
</evidence>
<dbReference type="SUPFAM" id="SSF47781">
    <property type="entry name" value="RuvA domain 2-like"/>
    <property type="match status" value="1"/>
</dbReference>
<sequence length="367" mass="41157">MTASELLSALRLQRIPNIGDITAKKLISYCGSPEAVFSDSKRSLSKIEGIGTFTLHELHKKTYLAEAEAEYNFIRSNKFDVALFTDVEYPDYLKHCSDGPFLLFMKGNIRLENKRVLSVVGTRTPSPNGKAFCEKFIEELAPFNPVVVSGFAYGIDIAIQKAAMQANLQTIGCLAHGLNQIYPKPHKKYQASVEVNGGFVTEFWSSSIPDRMHFLRRNRIIAGMSEATVVVESADKGGSLVTAALANSYNREVFAVPGRVSDKFSQGCNQLIKGHRAQLITSAADLIYLMNWDKDTMVKKPRQQSLFTEMNDKEKHIYEYLTKHGKQLLDTIALECRLPVYKVSSSLFEMEMQGWVRCLPGKMFEAV</sequence>
<accession>A0A6L9E818</accession>
<dbReference type="Pfam" id="PF02481">
    <property type="entry name" value="DNA_processg_A"/>
    <property type="match status" value="1"/>
</dbReference>